<evidence type="ECO:0000313" key="1">
    <source>
        <dbReference type="EMBL" id="KAK2603171.1"/>
    </source>
</evidence>
<evidence type="ECO:0000313" key="2">
    <source>
        <dbReference type="Proteomes" id="UP001265746"/>
    </source>
</evidence>
<keyword evidence="2" id="KW-1185">Reference proteome</keyword>
<organism evidence="1 2">
    <name type="scientific">Phomopsis amygdali</name>
    <name type="common">Fusicoccum amygdali</name>
    <dbReference type="NCBI Taxonomy" id="1214568"/>
    <lineage>
        <taxon>Eukaryota</taxon>
        <taxon>Fungi</taxon>
        <taxon>Dikarya</taxon>
        <taxon>Ascomycota</taxon>
        <taxon>Pezizomycotina</taxon>
        <taxon>Sordariomycetes</taxon>
        <taxon>Sordariomycetidae</taxon>
        <taxon>Diaporthales</taxon>
        <taxon>Diaporthaceae</taxon>
        <taxon>Diaporthe</taxon>
    </lineage>
</organism>
<comment type="caution">
    <text evidence="1">The sequence shown here is derived from an EMBL/GenBank/DDBJ whole genome shotgun (WGS) entry which is preliminary data.</text>
</comment>
<proteinExistence type="predicted"/>
<dbReference type="Proteomes" id="UP001265746">
    <property type="component" value="Unassembled WGS sequence"/>
</dbReference>
<gene>
    <name evidence="1" type="ORF">N8I77_009649</name>
</gene>
<name>A0AAD9W158_PHOAM</name>
<sequence length="549" mass="62829">MYMIHLLESQRLDSMHNYLGSPAPTVQERTEQSLSLQGHAIVSTQRLNNNPPNSLSGNVILQSLFRQIEESQEPKSTWGFGFACITGSLELELYQSPSAEVCDTGSASGNKTPEDKTTDQSLFGVPKARIKVGWSQLLRTRNILIYSDERHMQALRNIENGDLGSLVKQFDQRQLTPWDEFSSGWNLLSEALQCGQWAICSFLLDNGAQPYAKQYYYWIGYPFLLERFIEDTLKAAGFESWEGDQRLLAYQQLITKADENDALLLSLLGHWKGSPASFTKFRRSLWSDEAYYSKAFLKERMQITTCLVLYGPIFGKQSTEVIATARFALEQAGKWTDAPKDILFSTNDGETLIHGVAGVIGLLGDQEPVEEWLRLIIDMVGQSTSLVHLCQASARSRGPDLETPLLRLIQRSFDPKIPFCCQMEDRGSVLRRIQRCEKTISTWLESLHAAGVDLVRYGQEERQRRLNEFGIRREFGLERSCHDEKRHNWWGYIRLIKFDFGECPSQWKFWWSEMTDKFAGDFWHMIEEQEISSLKIPGAWVDDDLPTGV</sequence>
<accession>A0AAD9W158</accession>
<dbReference type="EMBL" id="JAUJFL010000005">
    <property type="protein sequence ID" value="KAK2603171.1"/>
    <property type="molecule type" value="Genomic_DNA"/>
</dbReference>
<protein>
    <submittedName>
        <fullName evidence="1">Uncharacterized protein</fullName>
    </submittedName>
</protein>
<reference evidence="1" key="1">
    <citation type="submission" date="2023-06" db="EMBL/GenBank/DDBJ databases">
        <authorList>
            <person name="Noh H."/>
        </authorList>
    </citation>
    <scope>NUCLEOTIDE SEQUENCE</scope>
    <source>
        <strain evidence="1">DUCC20226</strain>
    </source>
</reference>
<dbReference type="AlphaFoldDB" id="A0AAD9W158"/>